<evidence type="ECO:0008006" key="3">
    <source>
        <dbReference type="Google" id="ProtNLM"/>
    </source>
</evidence>
<evidence type="ECO:0000313" key="1">
    <source>
        <dbReference type="EMBL" id="OGG66854.1"/>
    </source>
</evidence>
<name>A0A1F6DZH6_9BACT</name>
<sequence>MRKSKKIKAEIDTEYGHYWVVLEREPDMGGYAVEALDVQGAVSWGKTVAEAKRMIAEAIEGVIEARVIANAEKEGYVRVLRRAKPELVA</sequence>
<protein>
    <recommendedName>
        <fullName evidence="3">HicB-like antitoxin of toxin-antitoxin system domain-containing protein</fullName>
    </recommendedName>
</protein>
<reference evidence="1 2" key="1">
    <citation type="journal article" date="2016" name="Nat. Commun.">
        <title>Thousands of microbial genomes shed light on interconnected biogeochemical processes in an aquifer system.</title>
        <authorList>
            <person name="Anantharaman K."/>
            <person name="Brown C.T."/>
            <person name="Hug L.A."/>
            <person name="Sharon I."/>
            <person name="Castelle C.J."/>
            <person name="Probst A.J."/>
            <person name="Thomas B.C."/>
            <person name="Singh A."/>
            <person name="Wilkins M.J."/>
            <person name="Karaoz U."/>
            <person name="Brodie E.L."/>
            <person name="Williams K.H."/>
            <person name="Hubbard S.S."/>
            <person name="Banfield J.F."/>
        </authorList>
    </citation>
    <scope>NUCLEOTIDE SEQUENCE [LARGE SCALE GENOMIC DNA]</scope>
</reference>
<dbReference type="InterPro" id="IPR035069">
    <property type="entry name" value="TTHA1013/TTHA0281-like"/>
</dbReference>
<organism evidence="1 2">
    <name type="scientific">Candidatus Kaiserbacteria bacterium RIFCSPHIGHO2_02_FULL_59_21</name>
    <dbReference type="NCBI Taxonomy" id="1798500"/>
    <lineage>
        <taxon>Bacteria</taxon>
        <taxon>Candidatus Kaiseribacteriota</taxon>
    </lineage>
</organism>
<dbReference type="SUPFAM" id="SSF143100">
    <property type="entry name" value="TTHA1013/TTHA0281-like"/>
    <property type="match status" value="1"/>
</dbReference>
<dbReference type="AlphaFoldDB" id="A0A1F6DZH6"/>
<accession>A0A1F6DZH6</accession>
<dbReference type="EMBL" id="MFLN01000036">
    <property type="protein sequence ID" value="OGG66854.1"/>
    <property type="molecule type" value="Genomic_DNA"/>
</dbReference>
<proteinExistence type="predicted"/>
<dbReference type="Gene3D" id="3.30.160.250">
    <property type="match status" value="1"/>
</dbReference>
<dbReference type="Proteomes" id="UP000178572">
    <property type="component" value="Unassembled WGS sequence"/>
</dbReference>
<dbReference type="STRING" id="1798500.A3C21_01745"/>
<gene>
    <name evidence="1" type="ORF">A3C21_01745</name>
</gene>
<evidence type="ECO:0000313" key="2">
    <source>
        <dbReference type="Proteomes" id="UP000178572"/>
    </source>
</evidence>
<comment type="caution">
    <text evidence="1">The sequence shown here is derived from an EMBL/GenBank/DDBJ whole genome shotgun (WGS) entry which is preliminary data.</text>
</comment>